<reference evidence="2" key="1">
    <citation type="journal article" date="2021" name="PeerJ">
        <title>Extensive microbial diversity within the chicken gut microbiome revealed by metagenomics and culture.</title>
        <authorList>
            <person name="Gilroy R."/>
            <person name="Ravi A."/>
            <person name="Getino M."/>
            <person name="Pursley I."/>
            <person name="Horton D.L."/>
            <person name="Alikhan N.F."/>
            <person name="Baker D."/>
            <person name="Gharbi K."/>
            <person name="Hall N."/>
            <person name="Watson M."/>
            <person name="Adriaenssens E.M."/>
            <person name="Foster-Nyarko E."/>
            <person name="Jarju S."/>
            <person name="Secka A."/>
            <person name="Antonio M."/>
            <person name="Oren A."/>
            <person name="Chaudhuri R.R."/>
            <person name="La Ragione R."/>
            <person name="Hildebrand F."/>
            <person name="Pallen M.J."/>
        </authorList>
    </citation>
    <scope>NUCLEOTIDE SEQUENCE</scope>
    <source>
        <strain evidence="2">ChiBcec8-14828</strain>
    </source>
</reference>
<keyword evidence="1" id="KW-0812">Transmembrane</keyword>
<dbReference type="Proteomes" id="UP000824209">
    <property type="component" value="Unassembled WGS sequence"/>
</dbReference>
<reference evidence="2" key="2">
    <citation type="submission" date="2021-04" db="EMBL/GenBank/DDBJ databases">
        <authorList>
            <person name="Gilroy R."/>
        </authorList>
    </citation>
    <scope>NUCLEOTIDE SEQUENCE</scope>
    <source>
        <strain evidence="2">ChiBcec8-14828</strain>
    </source>
</reference>
<keyword evidence="1" id="KW-1133">Transmembrane helix</keyword>
<evidence type="ECO:0000313" key="3">
    <source>
        <dbReference type="Proteomes" id="UP000824209"/>
    </source>
</evidence>
<name>A0A9D2M1N1_9FIRM</name>
<dbReference type="AlphaFoldDB" id="A0A9D2M1N1"/>
<dbReference type="EMBL" id="DWYA01000048">
    <property type="protein sequence ID" value="HJB39746.1"/>
    <property type="molecule type" value="Genomic_DNA"/>
</dbReference>
<sequence length="243" mass="27091">MASYRYTRDFHQDDNAAPGARQPMTSKQKRQNFWFYYKWHVIGILVVIAVIVFTVMDLAGRVEPDYTIGVITFEASTTDMFESLQEPFASFGEDLNGDGAVVVDVAQYDLASEDPQVIMATTARLMGDFQTNQSIFFLTDNVEKAQNQLGAFAYKDGSVPAEGEDVDYSRMGIAWKDCPALTALELGNAISMTGETDLPMQELMSDFSIVQRMTPDKLEKDEELAAYWNAGKAFYEKVTQGAA</sequence>
<proteinExistence type="predicted"/>
<accession>A0A9D2M1N1</accession>
<feature type="transmembrane region" description="Helical" evidence="1">
    <location>
        <begin position="34"/>
        <end position="56"/>
    </location>
</feature>
<organism evidence="2 3">
    <name type="scientific">Candidatus Ruthenibacterium avium</name>
    <dbReference type="NCBI Taxonomy" id="2838751"/>
    <lineage>
        <taxon>Bacteria</taxon>
        <taxon>Bacillati</taxon>
        <taxon>Bacillota</taxon>
        <taxon>Clostridia</taxon>
        <taxon>Eubacteriales</taxon>
        <taxon>Oscillospiraceae</taxon>
        <taxon>Ruthenibacterium</taxon>
    </lineage>
</organism>
<evidence type="ECO:0000313" key="2">
    <source>
        <dbReference type="EMBL" id="HJB39746.1"/>
    </source>
</evidence>
<gene>
    <name evidence="2" type="ORF">H9943_05035</name>
</gene>
<protein>
    <submittedName>
        <fullName evidence="2">Uncharacterized protein</fullName>
    </submittedName>
</protein>
<keyword evidence="1" id="KW-0472">Membrane</keyword>
<comment type="caution">
    <text evidence="2">The sequence shown here is derived from an EMBL/GenBank/DDBJ whole genome shotgun (WGS) entry which is preliminary data.</text>
</comment>
<evidence type="ECO:0000256" key="1">
    <source>
        <dbReference type="SAM" id="Phobius"/>
    </source>
</evidence>